<evidence type="ECO:0000313" key="2">
    <source>
        <dbReference type="EMBL" id="KAK4258037.1"/>
    </source>
</evidence>
<protein>
    <recommendedName>
        <fullName evidence="4">DUF4283 domain-containing protein</fullName>
    </recommendedName>
</protein>
<name>A0AAE1M8X2_9FABA</name>
<feature type="compositionally biased region" description="Basic and acidic residues" evidence="1">
    <location>
        <begin position="48"/>
        <end position="59"/>
    </location>
</feature>
<dbReference type="Proteomes" id="UP001293593">
    <property type="component" value="Unassembled WGS sequence"/>
</dbReference>
<evidence type="ECO:0000256" key="1">
    <source>
        <dbReference type="SAM" id="MobiDB-lite"/>
    </source>
</evidence>
<sequence>MRERGRKKGKASVGKEESSGGNGEGNSVKDPKLNVQAEGGKGFVFGQKAEEMRSAESDPSKTTQGLKGSAPPLSYRDKLLSPGCTGFLVQHAEEDDIMTGWKAYFQKMNEQEDQHAKDESDDDDEDLMTRRMEGKPGKLSFTPDEYTSWCLPWMNSLIIKVLGASFPTYVIRDRINRMWRPKDPLKLIPLNNGYFIVSFSNKEDRS</sequence>
<reference evidence="2" key="1">
    <citation type="submission" date="2023-10" db="EMBL/GenBank/DDBJ databases">
        <title>Chromosome-level genome of the transformable northern wattle, Acacia crassicarpa.</title>
        <authorList>
            <person name="Massaro I."/>
            <person name="Sinha N.R."/>
            <person name="Poethig S."/>
            <person name="Leichty A.R."/>
        </authorList>
    </citation>
    <scope>NUCLEOTIDE SEQUENCE</scope>
    <source>
        <strain evidence="2">Acra3RX</strain>
        <tissue evidence="2">Leaf</tissue>
    </source>
</reference>
<proteinExistence type="predicted"/>
<dbReference type="EMBL" id="JAWXYG010000012">
    <property type="protein sequence ID" value="KAK4258037.1"/>
    <property type="molecule type" value="Genomic_DNA"/>
</dbReference>
<accession>A0AAE1M8X2</accession>
<organism evidence="2 3">
    <name type="scientific">Acacia crassicarpa</name>
    <name type="common">northern wattle</name>
    <dbReference type="NCBI Taxonomy" id="499986"/>
    <lineage>
        <taxon>Eukaryota</taxon>
        <taxon>Viridiplantae</taxon>
        <taxon>Streptophyta</taxon>
        <taxon>Embryophyta</taxon>
        <taxon>Tracheophyta</taxon>
        <taxon>Spermatophyta</taxon>
        <taxon>Magnoliopsida</taxon>
        <taxon>eudicotyledons</taxon>
        <taxon>Gunneridae</taxon>
        <taxon>Pentapetalae</taxon>
        <taxon>rosids</taxon>
        <taxon>fabids</taxon>
        <taxon>Fabales</taxon>
        <taxon>Fabaceae</taxon>
        <taxon>Caesalpinioideae</taxon>
        <taxon>mimosoid clade</taxon>
        <taxon>Acacieae</taxon>
        <taxon>Acacia</taxon>
    </lineage>
</organism>
<comment type="caution">
    <text evidence="2">The sequence shown here is derived from an EMBL/GenBank/DDBJ whole genome shotgun (WGS) entry which is preliminary data.</text>
</comment>
<feature type="compositionally biased region" description="Basic residues" evidence="1">
    <location>
        <begin position="1"/>
        <end position="10"/>
    </location>
</feature>
<evidence type="ECO:0000313" key="3">
    <source>
        <dbReference type="Proteomes" id="UP001293593"/>
    </source>
</evidence>
<evidence type="ECO:0008006" key="4">
    <source>
        <dbReference type="Google" id="ProtNLM"/>
    </source>
</evidence>
<gene>
    <name evidence="2" type="ORF">QN277_007547</name>
</gene>
<feature type="region of interest" description="Disordered" evidence="1">
    <location>
        <begin position="1"/>
        <end position="74"/>
    </location>
</feature>
<keyword evidence="3" id="KW-1185">Reference proteome</keyword>
<dbReference type="AlphaFoldDB" id="A0AAE1M8X2"/>